<reference evidence="1" key="1">
    <citation type="submission" date="2023-10" db="EMBL/GenBank/DDBJ databases">
        <title>Genome assembly of Pristionchus species.</title>
        <authorList>
            <person name="Yoshida K."/>
            <person name="Sommer R.J."/>
        </authorList>
    </citation>
    <scope>NUCLEOTIDE SEQUENCE</scope>
    <source>
        <strain evidence="1">RS0144</strain>
    </source>
</reference>
<accession>A0AAV5UC02</accession>
<dbReference type="Proteomes" id="UP001432027">
    <property type="component" value="Unassembled WGS sequence"/>
</dbReference>
<keyword evidence="2" id="KW-1185">Reference proteome</keyword>
<gene>
    <name evidence="1" type="ORF">PENTCL1PPCAC_26640</name>
</gene>
<sequence length="77" mass="7998">SCSVFSFDSASAAFNLSLIDSISVKSVFLSACSADSLLIFSFVRQAKAVLRDSIVGLAGRAKLLLGCSPSVFSSSPF</sequence>
<name>A0AAV5UC02_9BILA</name>
<dbReference type="EMBL" id="BTSX01000006">
    <property type="protein sequence ID" value="GMT04466.1"/>
    <property type="molecule type" value="Genomic_DNA"/>
</dbReference>
<organism evidence="1 2">
    <name type="scientific">Pristionchus entomophagus</name>
    <dbReference type="NCBI Taxonomy" id="358040"/>
    <lineage>
        <taxon>Eukaryota</taxon>
        <taxon>Metazoa</taxon>
        <taxon>Ecdysozoa</taxon>
        <taxon>Nematoda</taxon>
        <taxon>Chromadorea</taxon>
        <taxon>Rhabditida</taxon>
        <taxon>Rhabditina</taxon>
        <taxon>Diplogasteromorpha</taxon>
        <taxon>Diplogasteroidea</taxon>
        <taxon>Neodiplogasteridae</taxon>
        <taxon>Pristionchus</taxon>
    </lineage>
</organism>
<evidence type="ECO:0000313" key="1">
    <source>
        <dbReference type="EMBL" id="GMT04466.1"/>
    </source>
</evidence>
<comment type="caution">
    <text evidence="1">The sequence shown here is derived from an EMBL/GenBank/DDBJ whole genome shotgun (WGS) entry which is preliminary data.</text>
</comment>
<protein>
    <submittedName>
        <fullName evidence="1">Uncharacterized protein</fullName>
    </submittedName>
</protein>
<feature type="non-terminal residue" evidence="1">
    <location>
        <position position="77"/>
    </location>
</feature>
<proteinExistence type="predicted"/>
<feature type="non-terminal residue" evidence="1">
    <location>
        <position position="1"/>
    </location>
</feature>
<evidence type="ECO:0000313" key="2">
    <source>
        <dbReference type="Proteomes" id="UP001432027"/>
    </source>
</evidence>
<dbReference type="AlphaFoldDB" id="A0AAV5UC02"/>